<dbReference type="AlphaFoldDB" id="A0A3N5BK46"/>
<dbReference type="InterPro" id="IPR017871">
    <property type="entry name" value="ABC_transporter-like_CS"/>
</dbReference>
<name>A0A3N5BK46_9BACI</name>
<dbReference type="GO" id="GO:0035435">
    <property type="term" value="P:phosphate ion transmembrane transport"/>
    <property type="evidence" value="ECO:0007669"/>
    <property type="project" value="InterPro"/>
</dbReference>
<accession>A0A3N5BK46</accession>
<evidence type="ECO:0000259" key="4">
    <source>
        <dbReference type="PROSITE" id="PS50893"/>
    </source>
</evidence>
<feature type="domain" description="ABC transporter" evidence="4">
    <location>
        <begin position="6"/>
        <end position="230"/>
    </location>
</feature>
<dbReference type="InterPro" id="IPR003439">
    <property type="entry name" value="ABC_transporter-like_ATP-bd"/>
</dbReference>
<dbReference type="InterPro" id="IPR027417">
    <property type="entry name" value="P-loop_NTPase"/>
</dbReference>
<dbReference type="RefSeq" id="WP_124219453.1">
    <property type="nucleotide sequence ID" value="NZ_RKRF01000007.1"/>
</dbReference>
<evidence type="ECO:0000256" key="3">
    <source>
        <dbReference type="ARBA" id="ARBA00022840"/>
    </source>
</evidence>
<organism evidence="5 6">
    <name type="scientific">Aquisalibacillus elongatus</name>
    <dbReference type="NCBI Taxonomy" id="485577"/>
    <lineage>
        <taxon>Bacteria</taxon>
        <taxon>Bacillati</taxon>
        <taxon>Bacillota</taxon>
        <taxon>Bacilli</taxon>
        <taxon>Bacillales</taxon>
        <taxon>Bacillaceae</taxon>
        <taxon>Aquisalibacillus</taxon>
    </lineage>
</organism>
<evidence type="ECO:0000256" key="1">
    <source>
        <dbReference type="ARBA" id="ARBA00022448"/>
    </source>
</evidence>
<protein>
    <submittedName>
        <fullName evidence="5">Phosphate ABC transporter ATP-binding protein (PhoT family)</fullName>
    </submittedName>
</protein>
<keyword evidence="1" id="KW-0813">Transport</keyword>
<keyword evidence="6" id="KW-1185">Reference proteome</keyword>
<dbReference type="OrthoDB" id="9785080at2"/>
<dbReference type="GO" id="GO:0005315">
    <property type="term" value="F:phosphate transmembrane transporter activity"/>
    <property type="evidence" value="ECO:0007669"/>
    <property type="project" value="InterPro"/>
</dbReference>
<dbReference type="GO" id="GO:0016020">
    <property type="term" value="C:membrane"/>
    <property type="evidence" value="ECO:0007669"/>
    <property type="project" value="InterPro"/>
</dbReference>
<dbReference type="PROSITE" id="PS50893">
    <property type="entry name" value="ABC_TRANSPORTER_2"/>
    <property type="match status" value="1"/>
</dbReference>
<dbReference type="InterPro" id="IPR003593">
    <property type="entry name" value="AAA+_ATPase"/>
</dbReference>
<dbReference type="GO" id="GO:0016887">
    <property type="term" value="F:ATP hydrolysis activity"/>
    <property type="evidence" value="ECO:0007669"/>
    <property type="project" value="InterPro"/>
</dbReference>
<dbReference type="Pfam" id="PF00005">
    <property type="entry name" value="ABC_tran"/>
    <property type="match status" value="1"/>
</dbReference>
<dbReference type="Proteomes" id="UP000276443">
    <property type="component" value="Unassembled WGS sequence"/>
</dbReference>
<comment type="caution">
    <text evidence="5">The sequence shown here is derived from an EMBL/GenBank/DDBJ whole genome shotgun (WGS) entry which is preliminary data.</text>
</comment>
<dbReference type="SUPFAM" id="SSF52540">
    <property type="entry name" value="P-loop containing nucleoside triphosphate hydrolases"/>
    <property type="match status" value="1"/>
</dbReference>
<dbReference type="InterPro" id="IPR005670">
    <property type="entry name" value="PstB-like"/>
</dbReference>
<reference evidence="5 6" key="1">
    <citation type="submission" date="2018-11" db="EMBL/GenBank/DDBJ databases">
        <title>Genomic Encyclopedia of Type Strains, Phase IV (KMG-IV): sequencing the most valuable type-strain genomes for metagenomic binning, comparative biology and taxonomic classification.</title>
        <authorList>
            <person name="Goeker M."/>
        </authorList>
    </citation>
    <scope>NUCLEOTIDE SEQUENCE [LARGE SCALE GENOMIC DNA]</scope>
    <source>
        <strain evidence="5 6">DSM 18090</strain>
    </source>
</reference>
<dbReference type="PANTHER" id="PTHR43423">
    <property type="entry name" value="ABC TRANSPORTER I FAMILY MEMBER 17"/>
    <property type="match status" value="1"/>
</dbReference>
<sequence>MSQTIFELKSVYKIVLQDISLKINHNERVMIFGPSGSGKSTLLHLFNRLEDPEQGEIMFRGEPIETYRIPELRKNIGLVLQQPYLFPDTVLDNLKYGPNLFEDWKEEEVQTLLNYVNLPIDYLDKDVDDLSGGEKQRVSLARTLANKPEILLLDEPTSALDDQNIESIEQDLLNLIQSKQLTVVMVTHNLEQAKRLGNKGVYLEGGRIVEQGSLPDMIDHPKTEALKRFTTNY</sequence>
<dbReference type="GO" id="GO:0005524">
    <property type="term" value="F:ATP binding"/>
    <property type="evidence" value="ECO:0007669"/>
    <property type="project" value="UniProtKB-KW"/>
</dbReference>
<dbReference type="EMBL" id="RKRF01000007">
    <property type="protein sequence ID" value="RPF55630.1"/>
    <property type="molecule type" value="Genomic_DNA"/>
</dbReference>
<proteinExistence type="predicted"/>
<dbReference type="Gene3D" id="3.40.50.300">
    <property type="entry name" value="P-loop containing nucleotide triphosphate hydrolases"/>
    <property type="match status" value="1"/>
</dbReference>
<evidence type="ECO:0000313" key="6">
    <source>
        <dbReference type="Proteomes" id="UP000276443"/>
    </source>
</evidence>
<dbReference type="SMART" id="SM00382">
    <property type="entry name" value="AAA"/>
    <property type="match status" value="1"/>
</dbReference>
<evidence type="ECO:0000313" key="5">
    <source>
        <dbReference type="EMBL" id="RPF55630.1"/>
    </source>
</evidence>
<dbReference type="PANTHER" id="PTHR43423:SF1">
    <property type="entry name" value="ABC TRANSPORTER I FAMILY MEMBER 17"/>
    <property type="match status" value="1"/>
</dbReference>
<evidence type="ECO:0000256" key="2">
    <source>
        <dbReference type="ARBA" id="ARBA00022741"/>
    </source>
</evidence>
<keyword evidence="2" id="KW-0547">Nucleotide-binding</keyword>
<gene>
    <name evidence="5" type="ORF">EDC24_0512</name>
</gene>
<dbReference type="CDD" id="cd03260">
    <property type="entry name" value="ABC_PstB_phosphate_transporter"/>
    <property type="match status" value="1"/>
</dbReference>
<keyword evidence="3 5" id="KW-0067">ATP-binding</keyword>
<dbReference type="PROSITE" id="PS00211">
    <property type="entry name" value="ABC_TRANSPORTER_1"/>
    <property type="match status" value="1"/>
</dbReference>